<dbReference type="Pfam" id="PF02365">
    <property type="entry name" value="NAM"/>
    <property type="match status" value="1"/>
</dbReference>
<dbReference type="PANTHER" id="PTHR31744">
    <property type="entry name" value="PROTEIN CUP-SHAPED COTYLEDON 2-RELATED"/>
    <property type="match status" value="1"/>
</dbReference>
<dbReference type="Gene3D" id="2.170.150.80">
    <property type="entry name" value="NAC domain"/>
    <property type="match status" value="1"/>
</dbReference>
<comment type="subcellular location">
    <subcellularLocation>
        <location evidence="2">Membrane</location>
        <topology evidence="2">Single-pass membrane protein</topology>
    </subcellularLocation>
    <subcellularLocation>
        <location evidence="1">Nucleus</location>
    </subcellularLocation>
</comment>
<keyword evidence="8" id="KW-0010">Activator</keyword>
<evidence type="ECO:0000256" key="7">
    <source>
        <dbReference type="ARBA" id="ARBA00023136"/>
    </source>
</evidence>
<evidence type="ECO:0000256" key="2">
    <source>
        <dbReference type="ARBA" id="ARBA00004167"/>
    </source>
</evidence>
<proteinExistence type="predicted"/>
<feature type="domain" description="NAC" evidence="13">
    <location>
        <begin position="9"/>
        <end position="159"/>
    </location>
</feature>
<dbReference type="PROSITE" id="PS51005">
    <property type="entry name" value="NAC"/>
    <property type="match status" value="1"/>
</dbReference>
<evidence type="ECO:0000313" key="14">
    <source>
        <dbReference type="EMBL" id="KAJ8748138.1"/>
    </source>
</evidence>
<dbReference type="AlphaFoldDB" id="A0AAV8S7J3"/>
<evidence type="ECO:0000256" key="11">
    <source>
        <dbReference type="SAM" id="MobiDB-lite"/>
    </source>
</evidence>
<feature type="region of interest" description="Disordered" evidence="11">
    <location>
        <begin position="168"/>
        <end position="187"/>
    </location>
</feature>
<feature type="compositionally biased region" description="Basic and acidic residues" evidence="11">
    <location>
        <begin position="468"/>
        <end position="479"/>
    </location>
</feature>
<dbReference type="EMBL" id="JAIWQS010000014">
    <property type="protein sequence ID" value="KAJ8748138.1"/>
    <property type="molecule type" value="Genomic_DNA"/>
</dbReference>
<dbReference type="InterPro" id="IPR036093">
    <property type="entry name" value="NAC_dom_sf"/>
</dbReference>
<comment type="caution">
    <text evidence="14">The sequence shown here is derived from an EMBL/GenBank/DDBJ whole genome shotgun (WGS) entry which is preliminary data.</text>
</comment>
<gene>
    <name evidence="14" type="ORF">K2173_012611</name>
</gene>
<keyword evidence="10" id="KW-0539">Nucleus</keyword>
<sequence>MAEISLNSLPLGFRFRPTDEELVDFYLRSKINGEHEAVQVIREIDVCKWEPWDLPDFSIVKSDDPEWFFFCPVDRKYPNGHRLNRATEGGYWKATGKDRKVLKSKLVIGQKKTLVFYIGRAPKGHRTHWVMHEYRPTLDELDGTKPGQTPYVLCRLFRKQDESTQVVFSEEETEHTVSPPITVQSSPDVTQSELAQGQKSPVNIVVPDIPLPVQYQSNCCNSSEGGRQISDLATFEQDQQLDEVLKWFTDSPPEPLDEELFPPVHSQLQTVMLSSCSYDPISNLRTGEEVDVQCSHNLKEPDTFVSEFVESLFNQSDDYLCVESSVGKNPAIQSELVEKMTSHDETHTSSQRDAKFAQGAVTYGTPTWDSNVSQEQRNVGSLKESCDPQRAAQISATNQLLTNQMNETDSGELVTTGIRIRARSPQDQLPVNAARQGNASRRIHLQCKFQIHPRRFDKNSSDGTFSSETKEVKEIESDPRSVTNAMYENHEPSVFETGRSNKFSHELGHQSGRNMRTQTGALELIRVPSVFSKTCPAHDPFWSVVLFSVVAVVVVLFVILVSSRRWLILEIAWGL</sequence>
<evidence type="ECO:0000256" key="4">
    <source>
        <dbReference type="ARBA" id="ARBA00022989"/>
    </source>
</evidence>
<evidence type="ECO:0000256" key="12">
    <source>
        <dbReference type="SAM" id="Phobius"/>
    </source>
</evidence>
<dbReference type="SUPFAM" id="SSF101941">
    <property type="entry name" value="NAC domain"/>
    <property type="match status" value="1"/>
</dbReference>
<evidence type="ECO:0000256" key="5">
    <source>
        <dbReference type="ARBA" id="ARBA00023015"/>
    </source>
</evidence>
<accession>A0AAV8S7J3</accession>
<dbReference type="FunFam" id="2.170.150.80:FF:000002">
    <property type="entry name" value="Nac domain-containing protein 86"/>
    <property type="match status" value="1"/>
</dbReference>
<evidence type="ECO:0000256" key="3">
    <source>
        <dbReference type="ARBA" id="ARBA00022692"/>
    </source>
</evidence>
<dbReference type="GO" id="GO:0000976">
    <property type="term" value="F:transcription cis-regulatory region binding"/>
    <property type="evidence" value="ECO:0007669"/>
    <property type="project" value="UniProtKB-ARBA"/>
</dbReference>
<dbReference type="GO" id="GO:0016020">
    <property type="term" value="C:membrane"/>
    <property type="evidence" value="ECO:0007669"/>
    <property type="project" value="UniProtKB-SubCell"/>
</dbReference>
<reference evidence="14 15" key="1">
    <citation type="submission" date="2021-09" db="EMBL/GenBank/DDBJ databases">
        <title>Genomic insights and catalytic innovation underlie evolution of tropane alkaloids biosynthesis.</title>
        <authorList>
            <person name="Wang Y.-J."/>
            <person name="Tian T."/>
            <person name="Huang J.-P."/>
            <person name="Huang S.-X."/>
        </authorList>
    </citation>
    <scope>NUCLEOTIDE SEQUENCE [LARGE SCALE GENOMIC DNA]</scope>
    <source>
        <strain evidence="14">KIB-2018</strain>
        <tissue evidence="14">Leaf</tissue>
    </source>
</reference>
<keyword evidence="5" id="KW-0805">Transcription regulation</keyword>
<evidence type="ECO:0000259" key="13">
    <source>
        <dbReference type="PROSITE" id="PS51005"/>
    </source>
</evidence>
<dbReference type="GO" id="GO:0005634">
    <property type="term" value="C:nucleus"/>
    <property type="evidence" value="ECO:0007669"/>
    <property type="project" value="UniProtKB-SubCell"/>
</dbReference>
<keyword evidence="9" id="KW-0804">Transcription</keyword>
<name>A0AAV8S7J3_9ROSI</name>
<keyword evidence="3 12" id="KW-0812">Transmembrane</keyword>
<evidence type="ECO:0000313" key="15">
    <source>
        <dbReference type="Proteomes" id="UP001159364"/>
    </source>
</evidence>
<evidence type="ECO:0000256" key="10">
    <source>
        <dbReference type="ARBA" id="ARBA00023242"/>
    </source>
</evidence>
<protein>
    <recommendedName>
        <fullName evidence="13">NAC domain-containing protein</fullName>
    </recommendedName>
</protein>
<keyword evidence="7 12" id="KW-0472">Membrane</keyword>
<feature type="region of interest" description="Disordered" evidence="11">
    <location>
        <begin position="458"/>
        <end position="479"/>
    </location>
</feature>
<dbReference type="GO" id="GO:0006355">
    <property type="term" value="P:regulation of DNA-templated transcription"/>
    <property type="evidence" value="ECO:0007669"/>
    <property type="project" value="InterPro"/>
</dbReference>
<dbReference type="Proteomes" id="UP001159364">
    <property type="component" value="Unassembled WGS sequence"/>
</dbReference>
<evidence type="ECO:0000256" key="8">
    <source>
        <dbReference type="ARBA" id="ARBA00023159"/>
    </source>
</evidence>
<evidence type="ECO:0000256" key="9">
    <source>
        <dbReference type="ARBA" id="ARBA00023163"/>
    </source>
</evidence>
<keyword evidence="15" id="KW-1185">Reference proteome</keyword>
<evidence type="ECO:0000256" key="6">
    <source>
        <dbReference type="ARBA" id="ARBA00023125"/>
    </source>
</evidence>
<keyword evidence="6" id="KW-0238">DNA-binding</keyword>
<dbReference type="InterPro" id="IPR003441">
    <property type="entry name" value="NAC-dom"/>
</dbReference>
<feature type="transmembrane region" description="Helical" evidence="12">
    <location>
        <begin position="541"/>
        <end position="561"/>
    </location>
</feature>
<keyword evidence="4 12" id="KW-1133">Transmembrane helix</keyword>
<evidence type="ECO:0000256" key="1">
    <source>
        <dbReference type="ARBA" id="ARBA00004123"/>
    </source>
</evidence>
<organism evidence="14 15">
    <name type="scientific">Erythroxylum novogranatense</name>
    <dbReference type="NCBI Taxonomy" id="1862640"/>
    <lineage>
        <taxon>Eukaryota</taxon>
        <taxon>Viridiplantae</taxon>
        <taxon>Streptophyta</taxon>
        <taxon>Embryophyta</taxon>
        <taxon>Tracheophyta</taxon>
        <taxon>Spermatophyta</taxon>
        <taxon>Magnoliopsida</taxon>
        <taxon>eudicotyledons</taxon>
        <taxon>Gunneridae</taxon>
        <taxon>Pentapetalae</taxon>
        <taxon>rosids</taxon>
        <taxon>fabids</taxon>
        <taxon>Malpighiales</taxon>
        <taxon>Erythroxylaceae</taxon>
        <taxon>Erythroxylum</taxon>
    </lineage>
</organism>
<dbReference type="PANTHER" id="PTHR31744:SF216">
    <property type="entry name" value="NAC TRANSCRIPTION FACTOR"/>
    <property type="match status" value="1"/>
</dbReference>